<reference evidence="3" key="1">
    <citation type="journal article" date="2015" name="Proc. Natl. Acad. Sci. U.S.A.">
        <title>Bacterial clade with the ribosomal RNA operon on a small plasmid rather than the chromosome.</title>
        <authorList>
            <person name="Anda M."/>
            <person name="Ohtsubo Y."/>
            <person name="Okubo T."/>
            <person name="Sugawara M."/>
            <person name="Nagata Y."/>
            <person name="Tsuda M."/>
            <person name="Minamisawa K."/>
            <person name="Mitsui H."/>
        </authorList>
    </citation>
    <scope>NUCLEOTIDE SEQUENCE</scope>
    <source>
        <strain evidence="3">DSM 21988</strain>
    </source>
</reference>
<evidence type="ECO:0000313" key="3">
    <source>
        <dbReference type="EMBL" id="BAT26325.1"/>
    </source>
</evidence>
<dbReference type="PANTHER" id="PTHR35601:SF1">
    <property type="entry name" value="TOXIN RELE"/>
    <property type="match status" value="1"/>
</dbReference>
<proteinExistence type="inferred from homology"/>
<dbReference type="InterPro" id="IPR007712">
    <property type="entry name" value="RelE/ParE_toxin"/>
</dbReference>
<dbReference type="EMBL" id="LC066371">
    <property type="protein sequence ID" value="BAT26325.1"/>
    <property type="molecule type" value="Genomic_DNA"/>
</dbReference>
<organism evidence="3">
    <name type="scientific">Aureimonas altamirensis</name>
    <dbReference type="NCBI Taxonomy" id="370622"/>
    <lineage>
        <taxon>Bacteria</taxon>
        <taxon>Pseudomonadati</taxon>
        <taxon>Pseudomonadota</taxon>
        <taxon>Alphaproteobacteria</taxon>
        <taxon>Hyphomicrobiales</taxon>
        <taxon>Aurantimonadaceae</taxon>
        <taxon>Aureimonas</taxon>
    </lineage>
</organism>
<dbReference type="Gene3D" id="3.30.2310.20">
    <property type="entry name" value="RelE-like"/>
    <property type="match status" value="1"/>
</dbReference>
<dbReference type="InterPro" id="IPR035093">
    <property type="entry name" value="RelE/ParE_toxin_dom_sf"/>
</dbReference>
<sequence length="85" mass="9523">MKVVTYTAQALRSLSRMPHNIATRIQTKVEQFAADPASLANNVKALKGEPSGTYRLRVGDYRVILNDQGVVLIVIKVGHRRDIYE</sequence>
<dbReference type="PANTHER" id="PTHR35601">
    <property type="entry name" value="TOXIN RELE"/>
    <property type="match status" value="1"/>
</dbReference>
<dbReference type="Pfam" id="PF05016">
    <property type="entry name" value="ParE_toxin"/>
    <property type="match status" value="1"/>
</dbReference>
<protein>
    <recommendedName>
        <fullName evidence="4">Cytotoxic translational repressor of toxin-antitoxin stability system</fullName>
    </recommendedName>
</protein>
<name>A0A0P0YXN0_9HYPH</name>
<evidence type="ECO:0008006" key="4">
    <source>
        <dbReference type="Google" id="ProtNLM"/>
    </source>
</evidence>
<accession>A0A0P0YXN0</accession>
<evidence type="ECO:0000256" key="1">
    <source>
        <dbReference type="ARBA" id="ARBA00006226"/>
    </source>
</evidence>
<comment type="similarity">
    <text evidence="1">Belongs to the RelE toxin family.</text>
</comment>
<keyword evidence="2" id="KW-1277">Toxin-antitoxin system</keyword>
<dbReference type="AlphaFoldDB" id="A0A0P0YXN0"/>
<dbReference type="NCBIfam" id="TIGR02385">
    <property type="entry name" value="RelE_StbE"/>
    <property type="match status" value="1"/>
</dbReference>
<dbReference type="SUPFAM" id="SSF143011">
    <property type="entry name" value="RelE-like"/>
    <property type="match status" value="1"/>
</dbReference>
<dbReference type="RefSeq" id="WP_060607444.1">
    <property type="nucleotide sequence ID" value="NZ_BBWQ01000018.1"/>
</dbReference>
<evidence type="ECO:0000256" key="2">
    <source>
        <dbReference type="ARBA" id="ARBA00022649"/>
    </source>
</evidence>